<keyword evidence="6" id="KW-1185">Reference proteome</keyword>
<evidence type="ECO:0000256" key="2">
    <source>
        <dbReference type="ARBA" id="ARBA00022490"/>
    </source>
</evidence>
<comment type="subcellular location">
    <subcellularLocation>
        <location evidence="1">Cytoplasm</location>
    </subcellularLocation>
</comment>
<protein>
    <submittedName>
        <fullName evidence="5">Uncharacterized protein</fullName>
    </submittedName>
</protein>
<feature type="compositionally biased region" description="Low complexity" evidence="4">
    <location>
        <begin position="313"/>
        <end position="330"/>
    </location>
</feature>
<organism evidence="5 6">
    <name type="scientific">Danionella cerebrum</name>
    <dbReference type="NCBI Taxonomy" id="2873325"/>
    <lineage>
        <taxon>Eukaryota</taxon>
        <taxon>Metazoa</taxon>
        <taxon>Chordata</taxon>
        <taxon>Craniata</taxon>
        <taxon>Vertebrata</taxon>
        <taxon>Euteleostomi</taxon>
        <taxon>Actinopterygii</taxon>
        <taxon>Neopterygii</taxon>
        <taxon>Teleostei</taxon>
        <taxon>Ostariophysi</taxon>
        <taxon>Cypriniformes</taxon>
        <taxon>Danionidae</taxon>
        <taxon>Danioninae</taxon>
        <taxon>Danionella</taxon>
    </lineage>
</organism>
<keyword evidence="2" id="KW-0963">Cytoplasm</keyword>
<dbReference type="OrthoDB" id="10030037at2759"/>
<gene>
    <name evidence="5" type="ORF">DNTS_027554</name>
</gene>
<feature type="compositionally biased region" description="Acidic residues" evidence="4">
    <location>
        <begin position="256"/>
        <end position="265"/>
    </location>
</feature>
<feature type="region of interest" description="Disordered" evidence="4">
    <location>
        <begin position="299"/>
        <end position="342"/>
    </location>
</feature>
<reference evidence="5 6" key="1">
    <citation type="journal article" date="2019" name="Sci. Data">
        <title>Hybrid genome assembly and annotation of Danionella translucida.</title>
        <authorList>
            <person name="Kadobianskyi M."/>
            <person name="Schulze L."/>
            <person name="Schuelke M."/>
            <person name="Judkewitz B."/>
        </authorList>
    </citation>
    <scope>NUCLEOTIDE SEQUENCE [LARGE SCALE GENOMIC DNA]</scope>
    <source>
        <strain evidence="5 6">Bolton</strain>
    </source>
</reference>
<proteinExistence type="predicted"/>
<sequence>MALIQSLPVSTEHLAPAPSQSLQTDSRLHLGSLSDPVRNTGPHLDSCFHSGFISDHRFKQDSRVHQDNHLQSGPLSDTRLNQDSRLDPRLHSSSHLDPLSDPRLHSGPLSDPCVHQDYQLDSHLHPNLHSQPLMGPMGSVQNRGLFQEGLVPEMKSRTPSTRRRTTMGRTKVLGTRSYSHEDLIQDWREEGLRGVDCPPKLVPVSGQLERKIQQALIRPTAFKPVIPKSHSGSQFLSPRLGLSGSQGNLSTFANNYDDDDDDDDFSTPTLERRSSYSGKALQSQNESTRLSLTNLNMQSHEASKGPHTHSHSSDSGRSSSSKSTGSLGPGRSESGPAGGNLEALESLVRDLEEKLNHREMELQTLRENLDHNQQAICQV</sequence>
<feature type="compositionally biased region" description="Polar residues" evidence="4">
    <location>
        <begin position="275"/>
        <end position="287"/>
    </location>
</feature>
<evidence type="ECO:0000313" key="6">
    <source>
        <dbReference type="Proteomes" id="UP000316079"/>
    </source>
</evidence>
<name>A0A553RQN1_9TELE</name>
<dbReference type="PANTHER" id="PTHR19354">
    <property type="entry name" value="ZIPPER PUTATIVE TUMOR SUPPRESSOR 2 HOMOLOG-LIKE PROTEIN-RELATED"/>
    <property type="match status" value="1"/>
</dbReference>
<feature type="region of interest" description="Disordered" evidence="4">
    <location>
        <begin position="63"/>
        <end position="116"/>
    </location>
</feature>
<dbReference type="AlphaFoldDB" id="A0A553RQN1"/>
<evidence type="ECO:0000256" key="3">
    <source>
        <dbReference type="ARBA" id="ARBA00023054"/>
    </source>
</evidence>
<keyword evidence="3" id="KW-0175">Coiled coil</keyword>
<dbReference type="EMBL" id="SRMA01000189">
    <property type="protein sequence ID" value="TRZ04487.1"/>
    <property type="molecule type" value="Genomic_DNA"/>
</dbReference>
<evidence type="ECO:0000256" key="1">
    <source>
        <dbReference type="ARBA" id="ARBA00004496"/>
    </source>
</evidence>
<evidence type="ECO:0000256" key="4">
    <source>
        <dbReference type="SAM" id="MobiDB-lite"/>
    </source>
</evidence>
<feature type="region of interest" description="Disordered" evidence="4">
    <location>
        <begin position="1"/>
        <end position="25"/>
    </location>
</feature>
<feature type="region of interest" description="Disordered" evidence="4">
    <location>
        <begin position="251"/>
        <end position="287"/>
    </location>
</feature>
<accession>A0A553RQN1</accession>
<feature type="compositionally biased region" description="Polar residues" evidence="4">
    <location>
        <begin position="69"/>
        <end position="79"/>
    </location>
</feature>
<comment type="caution">
    <text evidence="5">The sequence shown here is derived from an EMBL/GenBank/DDBJ whole genome shotgun (WGS) entry which is preliminary data.</text>
</comment>
<evidence type="ECO:0000313" key="5">
    <source>
        <dbReference type="EMBL" id="TRZ04487.1"/>
    </source>
</evidence>
<dbReference type="PANTHER" id="PTHR19354:SF4">
    <property type="entry name" value="ZIPPER PUTATIVE TUMOR SUPPRESSOR 2-RELATED"/>
    <property type="match status" value="1"/>
</dbReference>
<dbReference type="GO" id="GO:0090090">
    <property type="term" value="P:negative regulation of canonical Wnt signaling pathway"/>
    <property type="evidence" value="ECO:0007669"/>
    <property type="project" value="TreeGrafter"/>
</dbReference>
<dbReference type="InterPro" id="IPR045329">
    <property type="entry name" value="LZTS"/>
</dbReference>
<dbReference type="Proteomes" id="UP000316079">
    <property type="component" value="Unassembled WGS sequence"/>
</dbReference>
<dbReference type="GO" id="GO:0005737">
    <property type="term" value="C:cytoplasm"/>
    <property type="evidence" value="ECO:0007669"/>
    <property type="project" value="UniProtKB-SubCell"/>
</dbReference>
<feature type="compositionally biased region" description="Basic and acidic residues" evidence="4">
    <location>
        <begin position="80"/>
        <end position="90"/>
    </location>
</feature>